<accession>A0A552UXB2</accession>
<evidence type="ECO:0000256" key="1">
    <source>
        <dbReference type="SAM" id="SignalP"/>
    </source>
</evidence>
<dbReference type="OrthoDB" id="1466062at2"/>
<organism evidence="2 3">
    <name type="scientific">Flavobacterium zepuense</name>
    <dbReference type="NCBI Taxonomy" id="2593302"/>
    <lineage>
        <taxon>Bacteria</taxon>
        <taxon>Pseudomonadati</taxon>
        <taxon>Bacteroidota</taxon>
        <taxon>Flavobacteriia</taxon>
        <taxon>Flavobacteriales</taxon>
        <taxon>Flavobacteriaceae</taxon>
        <taxon>Flavobacterium</taxon>
    </lineage>
</organism>
<evidence type="ECO:0000313" key="3">
    <source>
        <dbReference type="Proteomes" id="UP000320643"/>
    </source>
</evidence>
<feature type="chain" id="PRO_5022032487" evidence="1">
    <location>
        <begin position="22"/>
        <end position="551"/>
    </location>
</feature>
<dbReference type="InterPro" id="IPR025366">
    <property type="entry name" value="DUF4270"/>
</dbReference>
<sequence length="551" mass="60182">MNKRSLFIKIFLFSLSFVFMMSCDTDYDQLGSDVVDGDIHNNIIKFEPGIAAYDMPTGSVQSNNMEVNTLGAYNHPIFGTTVASFVSQLELGTTAPTFDQPVLDSVYLYVPYHSTLAVTAADGSSTYTLDSIYGDTTNAPTFRLSVKKNNFFLRDADASNNSTVAQKYYTSDRALIEGAGGESLLADDAGTAIEGVDFRYSAAEVHRKATPPGGTLKTVENLAPGMFLNLNKSIFQTLIIDAQNSGNLANNNVFKNYFRGIYFKAEQIGDNSTMAALKFASGVITMRYRDVTRTNGTIVLNDDGTIKYTYKTLLLNLKGNTINFLENTAVQPAYLAAINTSTPITGDSRLYVKGGEGSAAYIDINPNDIESLKALNSTGNGILINEANLVFYVDKAAMAGGVNDDITDPLRVFLYDVNNKRPVYDYYTDVTSVNGFPKYQKYVYGGIAEYDATDNARVARYKIRITDHINNLVNKDSTNVKLGLVVTESITITGNSAVKTPFNAGTQQVQAVPAASVMHPFGTVLFGNNIPVGDPNYDKRLKLEVYYTKPD</sequence>
<dbReference type="PROSITE" id="PS51257">
    <property type="entry name" value="PROKAR_LIPOPROTEIN"/>
    <property type="match status" value="1"/>
</dbReference>
<dbReference type="AlphaFoldDB" id="A0A552UXB2"/>
<feature type="signal peptide" evidence="1">
    <location>
        <begin position="1"/>
        <end position="21"/>
    </location>
</feature>
<dbReference type="EMBL" id="VJVZ01000011">
    <property type="protein sequence ID" value="TRW22847.1"/>
    <property type="molecule type" value="Genomic_DNA"/>
</dbReference>
<protein>
    <submittedName>
        <fullName evidence="2">DUF4270 domain-containing protein</fullName>
    </submittedName>
</protein>
<evidence type="ECO:0000313" key="2">
    <source>
        <dbReference type="EMBL" id="TRW22847.1"/>
    </source>
</evidence>
<reference evidence="2 3" key="1">
    <citation type="submission" date="2019-07" db="EMBL/GenBank/DDBJ databases">
        <title>Flavobacterium sp. nov., isolated from glacier ice.</title>
        <authorList>
            <person name="Liu Q."/>
            <person name="Xin Y.-H."/>
        </authorList>
    </citation>
    <scope>NUCLEOTIDE SEQUENCE [LARGE SCALE GENOMIC DNA]</scope>
    <source>
        <strain evidence="2 3">ZT4R6</strain>
    </source>
</reference>
<dbReference type="Proteomes" id="UP000320643">
    <property type="component" value="Unassembled WGS sequence"/>
</dbReference>
<gene>
    <name evidence="2" type="ORF">FMM05_16470</name>
</gene>
<keyword evidence="1" id="KW-0732">Signal</keyword>
<name>A0A552UXB2_9FLAO</name>
<keyword evidence="3" id="KW-1185">Reference proteome</keyword>
<dbReference type="Pfam" id="PF14092">
    <property type="entry name" value="DUF4270"/>
    <property type="match status" value="1"/>
</dbReference>
<proteinExistence type="predicted"/>
<comment type="caution">
    <text evidence="2">The sequence shown here is derived from an EMBL/GenBank/DDBJ whole genome shotgun (WGS) entry which is preliminary data.</text>
</comment>